<feature type="compositionally biased region" description="Polar residues" evidence="1">
    <location>
        <begin position="1"/>
        <end position="12"/>
    </location>
</feature>
<comment type="caution">
    <text evidence="3">The sequence shown here is derived from an EMBL/GenBank/DDBJ whole genome shotgun (WGS) entry which is preliminary data.</text>
</comment>
<dbReference type="Proteomes" id="UP000637423">
    <property type="component" value="Unassembled WGS sequence"/>
</dbReference>
<name>A0A916XNL8_9BURK</name>
<reference evidence="3" key="1">
    <citation type="journal article" date="2014" name="Int. J. Syst. Evol. Microbiol.">
        <title>Complete genome sequence of Corynebacterium casei LMG S-19264T (=DSM 44701T), isolated from a smear-ripened cheese.</title>
        <authorList>
            <consortium name="US DOE Joint Genome Institute (JGI-PGF)"/>
            <person name="Walter F."/>
            <person name="Albersmeier A."/>
            <person name="Kalinowski J."/>
            <person name="Ruckert C."/>
        </authorList>
    </citation>
    <scope>NUCLEOTIDE SEQUENCE</scope>
    <source>
        <strain evidence="3">CGMCC 1.10998</strain>
    </source>
</reference>
<feature type="compositionally biased region" description="Basic and acidic residues" evidence="1">
    <location>
        <begin position="26"/>
        <end position="36"/>
    </location>
</feature>
<gene>
    <name evidence="3" type="ORF">GCM10011396_36750</name>
</gene>
<evidence type="ECO:0000256" key="1">
    <source>
        <dbReference type="SAM" id="MobiDB-lite"/>
    </source>
</evidence>
<evidence type="ECO:0000313" key="4">
    <source>
        <dbReference type="Proteomes" id="UP000637423"/>
    </source>
</evidence>
<feature type="transmembrane region" description="Helical" evidence="2">
    <location>
        <begin position="42"/>
        <end position="67"/>
    </location>
</feature>
<evidence type="ECO:0000256" key="2">
    <source>
        <dbReference type="SAM" id="Phobius"/>
    </source>
</evidence>
<keyword evidence="4" id="KW-1185">Reference proteome</keyword>
<accession>A0A916XNL8</accession>
<dbReference type="AlphaFoldDB" id="A0A916XNL8"/>
<feature type="region of interest" description="Disordered" evidence="1">
    <location>
        <begin position="1"/>
        <end position="36"/>
    </location>
</feature>
<dbReference type="EMBL" id="BMED01000003">
    <property type="protein sequence ID" value="GGC86064.1"/>
    <property type="molecule type" value="Genomic_DNA"/>
</dbReference>
<protein>
    <submittedName>
        <fullName evidence="3">Uncharacterized protein</fullName>
    </submittedName>
</protein>
<proteinExistence type="predicted"/>
<keyword evidence="2" id="KW-0812">Transmembrane</keyword>
<keyword evidence="2" id="KW-1133">Transmembrane helix</keyword>
<evidence type="ECO:0000313" key="3">
    <source>
        <dbReference type="EMBL" id="GGC86064.1"/>
    </source>
</evidence>
<organism evidence="3 4">
    <name type="scientific">Undibacterium terreum</name>
    <dbReference type="NCBI Taxonomy" id="1224302"/>
    <lineage>
        <taxon>Bacteria</taxon>
        <taxon>Pseudomonadati</taxon>
        <taxon>Pseudomonadota</taxon>
        <taxon>Betaproteobacteria</taxon>
        <taxon>Burkholderiales</taxon>
        <taxon>Oxalobacteraceae</taxon>
        <taxon>Undibacterium</taxon>
    </lineage>
</organism>
<feature type="transmembrane region" description="Helical" evidence="2">
    <location>
        <begin position="73"/>
        <end position="94"/>
    </location>
</feature>
<keyword evidence="2" id="KW-0472">Membrane</keyword>
<reference evidence="3" key="2">
    <citation type="submission" date="2020-09" db="EMBL/GenBank/DDBJ databases">
        <authorList>
            <person name="Sun Q."/>
            <person name="Zhou Y."/>
        </authorList>
    </citation>
    <scope>NUCLEOTIDE SEQUENCE</scope>
    <source>
        <strain evidence="3">CGMCC 1.10998</strain>
    </source>
</reference>
<sequence length="104" mass="11258">MQSAEEGQTRNSHYAKMASKDGSGMKADKESLSIDSRRTRRAVVLAAYTGAAAIYCFASCVLGWILGVFSYGYFGWIGTGIASVGILLLGIYVWKACTDINLFE</sequence>